<protein>
    <submittedName>
        <fullName evidence="2">DUF6276 family protein</fullName>
    </submittedName>
</protein>
<dbReference type="Proteomes" id="UP001595898">
    <property type="component" value="Unassembled WGS sequence"/>
</dbReference>
<evidence type="ECO:0000313" key="2">
    <source>
        <dbReference type="EMBL" id="MFC4542720.1"/>
    </source>
</evidence>
<sequence>MACSHCGTESTIATAVPDDYREYAPDSAAAVTICPTCLTVDPAPSAAANDDGDGEDPDFSRLSDAFPRRPDRAVPLALAIERCDSLATNREAIETLLRAVERAGTDPLLVVDRLVADPSIEPAIDLDRRRHQLEQLLY</sequence>
<organism evidence="2 3">
    <name type="scientific">Halosolutus amylolyticus</name>
    <dbReference type="NCBI Taxonomy" id="2932267"/>
    <lineage>
        <taxon>Archaea</taxon>
        <taxon>Methanobacteriati</taxon>
        <taxon>Methanobacteriota</taxon>
        <taxon>Stenosarchaea group</taxon>
        <taxon>Halobacteria</taxon>
        <taxon>Halobacteriales</taxon>
        <taxon>Natrialbaceae</taxon>
        <taxon>Halosolutus</taxon>
    </lineage>
</organism>
<evidence type="ECO:0000256" key="1">
    <source>
        <dbReference type="SAM" id="MobiDB-lite"/>
    </source>
</evidence>
<dbReference type="RefSeq" id="WP_250140589.1">
    <property type="nucleotide sequence ID" value="NZ_JALIQP010000002.1"/>
</dbReference>
<name>A0ABD5PR08_9EURY</name>
<dbReference type="InterPro" id="IPR046243">
    <property type="entry name" value="DUF6276"/>
</dbReference>
<dbReference type="AlphaFoldDB" id="A0ABD5PR08"/>
<comment type="caution">
    <text evidence="2">The sequence shown here is derived from an EMBL/GenBank/DDBJ whole genome shotgun (WGS) entry which is preliminary data.</text>
</comment>
<evidence type="ECO:0000313" key="3">
    <source>
        <dbReference type="Proteomes" id="UP001595898"/>
    </source>
</evidence>
<proteinExistence type="predicted"/>
<dbReference type="EMBL" id="JBHSFA010000007">
    <property type="protein sequence ID" value="MFC4542720.1"/>
    <property type="molecule type" value="Genomic_DNA"/>
</dbReference>
<accession>A0ABD5PR08</accession>
<gene>
    <name evidence="2" type="ORF">ACFO5R_12390</name>
</gene>
<feature type="region of interest" description="Disordered" evidence="1">
    <location>
        <begin position="44"/>
        <end position="66"/>
    </location>
</feature>
<reference evidence="2 3" key="1">
    <citation type="journal article" date="2019" name="Int. J. Syst. Evol. Microbiol.">
        <title>The Global Catalogue of Microorganisms (GCM) 10K type strain sequencing project: providing services to taxonomists for standard genome sequencing and annotation.</title>
        <authorList>
            <consortium name="The Broad Institute Genomics Platform"/>
            <consortium name="The Broad Institute Genome Sequencing Center for Infectious Disease"/>
            <person name="Wu L."/>
            <person name="Ma J."/>
        </authorList>
    </citation>
    <scope>NUCLEOTIDE SEQUENCE [LARGE SCALE GENOMIC DNA]</scope>
    <source>
        <strain evidence="2 3">WLHS5</strain>
    </source>
</reference>
<dbReference type="Pfam" id="PF19792">
    <property type="entry name" value="DUF6276"/>
    <property type="match status" value="1"/>
</dbReference>
<keyword evidence="3" id="KW-1185">Reference proteome</keyword>